<evidence type="ECO:0000313" key="3">
    <source>
        <dbReference type="RefSeq" id="XP_022311306.1"/>
    </source>
</evidence>
<gene>
    <name evidence="3" type="primary">LOC111116598</name>
</gene>
<protein>
    <submittedName>
        <fullName evidence="3">Uncharacterized protein LOC111116598</fullName>
    </submittedName>
</protein>
<accession>A0A8B8C963</accession>
<dbReference type="AlphaFoldDB" id="A0A8B8C963"/>
<proteinExistence type="predicted"/>
<keyword evidence="2" id="KW-1185">Reference proteome</keyword>
<sequence length="177" mass="20315">MDHKRRRVDRGKYEEMQKPVYVLCHLFDDISSDEEFGGSMNNLIDSDDLEEISVHSADLDFVDELFRDSDSVCDKKIVVNETREIKDTREVIVNSDTDSESDSTSDPTDEKNNRKVTKTTICLVMNRTVSRAPCGTEEIFRDSQIIYLDDLDPKDIDFASVAIDILNEVPKHFNVNM</sequence>
<dbReference type="RefSeq" id="XP_022311306.1">
    <property type="nucleotide sequence ID" value="XM_022455598.1"/>
</dbReference>
<dbReference type="Proteomes" id="UP000694844">
    <property type="component" value="Chromosome 10"/>
</dbReference>
<dbReference type="GeneID" id="111116598"/>
<feature type="region of interest" description="Disordered" evidence="1">
    <location>
        <begin position="90"/>
        <end position="113"/>
    </location>
</feature>
<evidence type="ECO:0000313" key="2">
    <source>
        <dbReference type="Proteomes" id="UP000694844"/>
    </source>
</evidence>
<dbReference type="KEGG" id="cvn:111116598"/>
<evidence type="ECO:0000256" key="1">
    <source>
        <dbReference type="SAM" id="MobiDB-lite"/>
    </source>
</evidence>
<name>A0A8B8C963_CRAVI</name>
<reference evidence="3" key="1">
    <citation type="submission" date="2025-08" db="UniProtKB">
        <authorList>
            <consortium name="RefSeq"/>
        </authorList>
    </citation>
    <scope>IDENTIFICATION</scope>
    <source>
        <tissue evidence="3">Whole sample</tissue>
    </source>
</reference>
<organism evidence="2 3">
    <name type="scientific">Crassostrea virginica</name>
    <name type="common">Eastern oyster</name>
    <dbReference type="NCBI Taxonomy" id="6565"/>
    <lineage>
        <taxon>Eukaryota</taxon>
        <taxon>Metazoa</taxon>
        <taxon>Spiralia</taxon>
        <taxon>Lophotrochozoa</taxon>
        <taxon>Mollusca</taxon>
        <taxon>Bivalvia</taxon>
        <taxon>Autobranchia</taxon>
        <taxon>Pteriomorphia</taxon>
        <taxon>Ostreida</taxon>
        <taxon>Ostreoidea</taxon>
        <taxon>Ostreidae</taxon>
        <taxon>Crassostrea</taxon>
    </lineage>
</organism>